<evidence type="ECO:0000259" key="9">
    <source>
        <dbReference type="SMART" id="SM00924"/>
    </source>
</evidence>
<dbReference type="OrthoDB" id="9790355at2"/>
<feature type="transmembrane region" description="Helical" evidence="8">
    <location>
        <begin position="291"/>
        <end position="312"/>
    </location>
</feature>
<dbReference type="EMBL" id="MCBT01000003">
    <property type="protein sequence ID" value="OEG75649.1"/>
    <property type="molecule type" value="Genomic_DNA"/>
</dbReference>
<keyword evidence="6 8" id="KW-1133">Transmembrane helix</keyword>
<keyword evidence="7 8" id="KW-0472">Membrane</keyword>
<accession>A0A1E5IYP2</accession>
<evidence type="ECO:0000256" key="7">
    <source>
        <dbReference type="ARBA" id="ARBA00023136"/>
    </source>
</evidence>
<feature type="domain" description="Magnesium transporter MgtE intracellular" evidence="9">
    <location>
        <begin position="42"/>
        <end position="145"/>
    </location>
</feature>
<dbReference type="PANTHER" id="PTHR41394">
    <property type="entry name" value="MAGNESIUM TRANSPORTER MGTE"/>
    <property type="match status" value="1"/>
</dbReference>
<evidence type="ECO:0000256" key="6">
    <source>
        <dbReference type="ARBA" id="ARBA00022989"/>
    </source>
</evidence>
<evidence type="ECO:0000313" key="10">
    <source>
        <dbReference type="EMBL" id="OEG75649.1"/>
    </source>
</evidence>
<dbReference type="SUPFAM" id="SSF158791">
    <property type="entry name" value="MgtE N-terminal domain-like"/>
    <property type="match status" value="1"/>
</dbReference>
<gene>
    <name evidence="10" type="ORF">BEL05_17655</name>
</gene>
<evidence type="ECO:0000256" key="4">
    <source>
        <dbReference type="ARBA" id="ARBA00022692"/>
    </source>
</evidence>
<feature type="transmembrane region" description="Helical" evidence="8">
    <location>
        <begin position="318"/>
        <end position="344"/>
    </location>
</feature>
<comment type="similarity">
    <text evidence="2">Belongs to the SLC41A transporter family.</text>
</comment>
<evidence type="ECO:0000256" key="5">
    <source>
        <dbReference type="ARBA" id="ARBA00022842"/>
    </source>
</evidence>
<dbReference type="AlphaFoldDB" id="A0A1E5IYP2"/>
<dbReference type="GO" id="GO:0016020">
    <property type="term" value="C:membrane"/>
    <property type="evidence" value="ECO:0007669"/>
    <property type="project" value="UniProtKB-SubCell"/>
</dbReference>
<dbReference type="InterPro" id="IPR006668">
    <property type="entry name" value="Mg_transptr_MgtE_intracell_dom"/>
</dbReference>
<proteinExistence type="inferred from homology"/>
<organism evidence="10 11">
    <name type="scientific">Shewanella colwelliana</name>
    <name type="common">Alteromonas colwelliana</name>
    <dbReference type="NCBI Taxonomy" id="23"/>
    <lineage>
        <taxon>Bacteria</taxon>
        <taxon>Pseudomonadati</taxon>
        <taxon>Pseudomonadota</taxon>
        <taxon>Gammaproteobacteria</taxon>
        <taxon>Alteromonadales</taxon>
        <taxon>Shewanellaceae</taxon>
        <taxon>Shewanella</taxon>
    </lineage>
</organism>
<keyword evidence="3" id="KW-0813">Transport</keyword>
<dbReference type="Gene3D" id="3.10.580.10">
    <property type="entry name" value="CBS-domain"/>
    <property type="match status" value="1"/>
</dbReference>
<dbReference type="InterPro" id="IPR046342">
    <property type="entry name" value="CBS_dom_sf"/>
</dbReference>
<comment type="caution">
    <text evidence="10">The sequence shown here is derived from an EMBL/GenBank/DDBJ whole genome shotgun (WGS) entry which is preliminary data.</text>
</comment>
<feature type="transmembrane region" description="Helical" evidence="8">
    <location>
        <begin position="430"/>
        <end position="454"/>
    </location>
</feature>
<comment type="subcellular location">
    <subcellularLocation>
        <location evidence="1">Membrane</location>
        <topology evidence="1">Multi-pass membrane protein</topology>
    </subcellularLocation>
</comment>
<reference evidence="10 11" key="1">
    <citation type="submission" date="2016-07" db="EMBL/GenBank/DDBJ databases">
        <title>Whole-genome of two Shewanella species isolated from a digestive organ of sea cucumber Apostichopus japonicus Selenka 1867.</title>
        <authorList>
            <person name="Hong H.-H."/>
            <person name="Choi H."/>
            <person name="Cheon S."/>
            <person name="Oh J.-S."/>
            <person name="Lee H.-G."/>
            <person name="Park C."/>
        </authorList>
    </citation>
    <scope>NUCLEOTIDE SEQUENCE [LARGE SCALE GENOMIC DNA]</scope>
    <source>
        <strain evidence="10 11">CSB03KR</strain>
    </source>
</reference>
<evidence type="ECO:0000256" key="8">
    <source>
        <dbReference type="SAM" id="Phobius"/>
    </source>
</evidence>
<dbReference type="InterPro" id="IPR006667">
    <property type="entry name" value="SLC41_membr_dom"/>
</dbReference>
<dbReference type="SMART" id="SM00924">
    <property type="entry name" value="MgtE_N"/>
    <property type="match status" value="1"/>
</dbReference>
<dbReference type="InterPro" id="IPR036739">
    <property type="entry name" value="SLC41_membr_dom_sf"/>
</dbReference>
<dbReference type="GO" id="GO:0008324">
    <property type="term" value="F:monoatomic cation transmembrane transporter activity"/>
    <property type="evidence" value="ECO:0007669"/>
    <property type="project" value="InterPro"/>
</dbReference>
<evidence type="ECO:0000256" key="2">
    <source>
        <dbReference type="ARBA" id="ARBA00009749"/>
    </source>
</evidence>
<dbReference type="STRING" id="23.BEL05_17655"/>
<evidence type="ECO:0000256" key="1">
    <source>
        <dbReference type="ARBA" id="ARBA00004141"/>
    </source>
</evidence>
<dbReference type="RefSeq" id="WP_037428723.1">
    <property type="nucleotide sequence ID" value="NZ_JAWWDQ010000005.1"/>
</dbReference>
<keyword evidence="5" id="KW-0460">Magnesium</keyword>
<dbReference type="SUPFAM" id="SSF54631">
    <property type="entry name" value="CBS-domain pair"/>
    <property type="match status" value="1"/>
</dbReference>
<dbReference type="Pfam" id="PF01769">
    <property type="entry name" value="MgtE"/>
    <property type="match status" value="1"/>
</dbReference>
<feature type="transmembrane region" description="Helical" evidence="8">
    <location>
        <begin position="365"/>
        <end position="387"/>
    </location>
</feature>
<evidence type="ECO:0000313" key="11">
    <source>
        <dbReference type="Proteomes" id="UP000095230"/>
    </source>
</evidence>
<keyword evidence="4 8" id="KW-0812">Transmembrane</keyword>
<dbReference type="Proteomes" id="UP000095230">
    <property type="component" value="Unassembled WGS sequence"/>
</dbReference>
<name>A0A1E5IYP2_SHECO</name>
<dbReference type="Gene3D" id="1.10.357.20">
    <property type="entry name" value="SLC41 divalent cation transporters, integral membrane domain"/>
    <property type="match status" value="1"/>
</dbReference>
<dbReference type="SUPFAM" id="SSF161093">
    <property type="entry name" value="MgtE membrane domain-like"/>
    <property type="match status" value="1"/>
</dbReference>
<feature type="transmembrane region" description="Helical" evidence="8">
    <location>
        <begin position="393"/>
        <end position="418"/>
    </location>
</feature>
<dbReference type="PANTHER" id="PTHR41394:SF5">
    <property type="entry name" value="SLC41A_MGTE INTEGRAL MEMBRANE DOMAIN-CONTAINING PROTEIN"/>
    <property type="match status" value="1"/>
</dbReference>
<dbReference type="Pfam" id="PF03448">
    <property type="entry name" value="MgtE_N"/>
    <property type="match status" value="1"/>
</dbReference>
<evidence type="ECO:0000256" key="3">
    <source>
        <dbReference type="ARBA" id="ARBA00022448"/>
    </source>
</evidence>
<protein>
    <submittedName>
        <fullName evidence="10">Magnesium transporter MgtE</fullName>
    </submittedName>
</protein>
<sequence length="455" mass="49590">MTMPDPAPFVEVLEQDQLLAKVIDIVSHQEETPASLAFLGDYSDGELADLLESVTDQYRSPICHNIPIDRGWPILHLLHYETARHVLNLLTEKQIKGLAARVSEIDILTFAEILPNEVVEDYLDHQESLTTEQMQQALRYQDEAVGRYLNSDILRSRPTASVGRVLERLAKIKSREIVAIYSVDAQGEYHGACNMEQLHSVPPEAPLSQILCDVELVNDEEDITKAAQNLNPTTGFAWFPVEKEGKIIGAIAVSILMQRLKERSLEVLASDTAQDEEDLFTPVSVAAKMRAIWLTTNLLTAFLASWVIGLFGDALQQVVALAILMPVVASMGGIAGSQTLAVALRGIALNHLSRSNLRLLLDKELKIAAFNGLLLGALIGLVVSYWFSSVALGGIIFVAIVFNSLAAASSGTVIPFILKQMKIDPAVAGSVILTTVTDVVGFFIFLGLGSLILLN</sequence>